<dbReference type="GeneID" id="115808306"/>
<organism evidence="2 3">
    <name type="scientific">Chanos chanos</name>
    <name type="common">Milkfish</name>
    <name type="synonym">Mugil chanos</name>
    <dbReference type="NCBI Taxonomy" id="29144"/>
    <lineage>
        <taxon>Eukaryota</taxon>
        <taxon>Metazoa</taxon>
        <taxon>Chordata</taxon>
        <taxon>Craniata</taxon>
        <taxon>Vertebrata</taxon>
        <taxon>Euteleostomi</taxon>
        <taxon>Actinopterygii</taxon>
        <taxon>Neopterygii</taxon>
        <taxon>Teleostei</taxon>
        <taxon>Ostariophysi</taxon>
        <taxon>Gonorynchiformes</taxon>
        <taxon>Chanidae</taxon>
        <taxon>Chanos</taxon>
    </lineage>
</organism>
<name>A0A6J2V159_CHACN</name>
<dbReference type="AlphaFoldDB" id="A0A6J2V159"/>
<gene>
    <name evidence="3" type="primary">surf2</name>
</gene>
<dbReference type="InterPro" id="IPR008833">
    <property type="entry name" value="Surf2"/>
</dbReference>
<dbReference type="PANTHER" id="PTHR34348">
    <property type="entry name" value="SURFEIT LOCUS PROTEIN 2"/>
    <property type="match status" value="1"/>
</dbReference>
<evidence type="ECO:0000313" key="2">
    <source>
        <dbReference type="Proteomes" id="UP000504632"/>
    </source>
</evidence>
<protein>
    <submittedName>
        <fullName evidence="3">Surfeit locus protein 2</fullName>
    </submittedName>
</protein>
<dbReference type="Proteomes" id="UP000504632">
    <property type="component" value="Chromosome 3"/>
</dbReference>
<feature type="compositionally biased region" description="Acidic residues" evidence="1">
    <location>
        <begin position="187"/>
        <end position="212"/>
    </location>
</feature>
<keyword evidence="2" id="KW-1185">Reference proteome</keyword>
<evidence type="ECO:0000313" key="3">
    <source>
        <dbReference type="RefSeq" id="XP_030625497.1"/>
    </source>
</evidence>
<feature type="region of interest" description="Disordered" evidence="1">
    <location>
        <begin position="185"/>
        <end position="251"/>
    </location>
</feature>
<accession>A0A6J2V159</accession>
<proteinExistence type="predicted"/>
<dbReference type="RefSeq" id="XP_030625497.1">
    <property type="nucleotide sequence ID" value="XM_030769637.1"/>
</dbReference>
<dbReference type="CTD" id="6835"/>
<dbReference type="Pfam" id="PF05477">
    <property type="entry name" value="SURF2"/>
    <property type="match status" value="1"/>
</dbReference>
<feature type="compositionally biased region" description="Basic residues" evidence="1">
    <location>
        <begin position="219"/>
        <end position="241"/>
    </location>
</feature>
<dbReference type="PANTHER" id="PTHR34348:SF1">
    <property type="entry name" value="SURFEIT LOCUS PROTEIN 2"/>
    <property type="match status" value="1"/>
</dbReference>
<evidence type="ECO:0000256" key="1">
    <source>
        <dbReference type="SAM" id="MobiDB-lite"/>
    </source>
</evidence>
<reference evidence="3" key="1">
    <citation type="submission" date="2025-08" db="UniProtKB">
        <authorList>
            <consortium name="RefSeq"/>
        </authorList>
    </citation>
    <scope>IDENTIFICATION</scope>
</reference>
<feature type="compositionally biased region" description="Basic and acidic residues" evidence="1">
    <location>
        <begin position="141"/>
        <end position="152"/>
    </location>
</feature>
<dbReference type="OrthoDB" id="127285at2759"/>
<dbReference type="InParanoid" id="A0A6J2V159"/>
<feature type="region of interest" description="Disordered" evidence="1">
    <location>
        <begin position="132"/>
        <end position="173"/>
    </location>
</feature>
<sequence>MEDLPYDVKTFLQMHPFLELTDAKKIKCTLNGHEFPCNLTELQKFTSGKKYKRLSASAEFSYSQYEPHIVPSTKQPNHLFCKLTLRHINRVPHHVLRHVSGKRYQRALQRYEECVKNGVEFVPVKLKQKKKFQDDSMMTSENKREKNKKMDSEFWAPNSSEGEGSDSEDSLADLYPPTLFTLRTAEGEEEMKEKDEEEDEFQTDDEDMDVMEAGDQASQKRRKVQPGGFKKFKKNKKRQGFKRIGTVKNGK</sequence>